<organism evidence="3 4">
    <name type="scientific">Aspergillus felis</name>
    <dbReference type="NCBI Taxonomy" id="1287682"/>
    <lineage>
        <taxon>Eukaryota</taxon>
        <taxon>Fungi</taxon>
        <taxon>Dikarya</taxon>
        <taxon>Ascomycota</taxon>
        <taxon>Pezizomycotina</taxon>
        <taxon>Eurotiomycetes</taxon>
        <taxon>Eurotiomycetidae</taxon>
        <taxon>Eurotiales</taxon>
        <taxon>Aspergillaceae</taxon>
        <taxon>Aspergillus</taxon>
        <taxon>Aspergillus subgen. Fumigati</taxon>
    </lineage>
</organism>
<accession>A0A8H6PIQ0</accession>
<feature type="compositionally biased region" description="Low complexity" evidence="1">
    <location>
        <begin position="96"/>
        <end position="107"/>
    </location>
</feature>
<reference evidence="3" key="1">
    <citation type="submission" date="2020-06" db="EMBL/GenBank/DDBJ databases">
        <title>Draft genome sequences of strains closely related to Aspergillus parafelis and Aspergillus hiratsukae.</title>
        <authorList>
            <person name="Dos Santos R.A.C."/>
            <person name="Rivero-Menendez O."/>
            <person name="Steenwyk J.L."/>
            <person name="Mead M.E."/>
            <person name="Goldman G.H."/>
            <person name="Alastruey-Izquierdo A."/>
            <person name="Rokas A."/>
        </authorList>
    </citation>
    <scope>NUCLEOTIDE SEQUENCE</scope>
    <source>
        <strain evidence="3">CNM-CM5623</strain>
    </source>
</reference>
<feature type="signal peptide" evidence="2">
    <location>
        <begin position="1"/>
        <end position="18"/>
    </location>
</feature>
<feature type="chain" id="PRO_5034485572" evidence="2">
    <location>
        <begin position="19"/>
        <end position="123"/>
    </location>
</feature>
<dbReference type="EMBL" id="JACBAE010001404">
    <property type="protein sequence ID" value="KAF7155047.1"/>
    <property type="molecule type" value="Genomic_DNA"/>
</dbReference>
<protein>
    <submittedName>
        <fullName evidence="3">Uncharacterized protein</fullName>
    </submittedName>
</protein>
<evidence type="ECO:0000313" key="4">
    <source>
        <dbReference type="Proteomes" id="UP000654922"/>
    </source>
</evidence>
<comment type="caution">
    <text evidence="3">The sequence shown here is derived from an EMBL/GenBank/DDBJ whole genome shotgun (WGS) entry which is preliminary data.</text>
</comment>
<name>A0A8H6PIQ0_9EURO</name>
<dbReference type="AlphaFoldDB" id="A0A8H6PIQ0"/>
<keyword evidence="2" id="KW-0732">Signal</keyword>
<sequence length="123" mass="12966">MKAAITVLTTAIAMTALAVPHRWVRDSNRTDTTTTTLMPTLVLVPIPTTKLLPPDTTLVPTPSDKLLPPSASAGTVQLDPLNKLFVTLTPAPSPSPNSTATGKNSNSENKDEKKKTHILGSVS</sequence>
<evidence type="ECO:0000313" key="3">
    <source>
        <dbReference type="EMBL" id="KAF7155047.1"/>
    </source>
</evidence>
<evidence type="ECO:0000256" key="2">
    <source>
        <dbReference type="SAM" id="SignalP"/>
    </source>
</evidence>
<proteinExistence type="predicted"/>
<evidence type="ECO:0000256" key="1">
    <source>
        <dbReference type="SAM" id="MobiDB-lite"/>
    </source>
</evidence>
<gene>
    <name evidence="3" type="ORF">CNMCM5623_005255</name>
</gene>
<dbReference type="Proteomes" id="UP000654922">
    <property type="component" value="Unassembled WGS sequence"/>
</dbReference>
<feature type="region of interest" description="Disordered" evidence="1">
    <location>
        <begin position="86"/>
        <end position="123"/>
    </location>
</feature>